<feature type="transmembrane region" description="Helical" evidence="6">
    <location>
        <begin position="321"/>
        <end position="343"/>
    </location>
</feature>
<dbReference type="InterPro" id="IPR050833">
    <property type="entry name" value="Poly_Biosynth_Transport"/>
</dbReference>
<feature type="transmembrane region" description="Helical" evidence="6">
    <location>
        <begin position="218"/>
        <end position="238"/>
    </location>
</feature>
<proteinExistence type="predicted"/>
<feature type="transmembrane region" description="Helical" evidence="6">
    <location>
        <begin position="114"/>
        <end position="135"/>
    </location>
</feature>
<organism evidence="7 8">
    <name type="scientific">Adhaeretor mobilis</name>
    <dbReference type="NCBI Taxonomy" id="1930276"/>
    <lineage>
        <taxon>Bacteria</taxon>
        <taxon>Pseudomonadati</taxon>
        <taxon>Planctomycetota</taxon>
        <taxon>Planctomycetia</taxon>
        <taxon>Pirellulales</taxon>
        <taxon>Lacipirellulaceae</taxon>
        <taxon>Adhaeretor</taxon>
    </lineage>
</organism>
<feature type="transmembrane region" description="Helical" evidence="6">
    <location>
        <begin position="179"/>
        <end position="198"/>
    </location>
</feature>
<sequence length="456" mass="49940">MTLEDYGTYGQVLLTGNFAGRLFSFGLATVIFVFYAQNRGKEASVFQSNLLGSIVIGLIGSLLVFLFSSEIGLFLGNDKLGPLLKVYAIVVPFGIVKTTLDSTLIYFSKIKTSAVLLVIGNLVSFALMLSCLFFYYSLYNFIASVVVGSIFNSLLLAAFVPRDLLRWKGMDLKLIRRQIWIGFPLGISLMLGLVFKLTDSAIVSKLLGVEQYAVFRNGAIELPFIAAIYSSVTKIVLPDISKLFANGQMLEIVKLKRRIASYNAIFIYPLASFLVVFAEPIVSFYFSKKYVESAPILAIYTLILFFRVVNYGDIFTAASKNFQQVLIFLTAIAINVPLTFILVKSMGPPGAAVATVAGYALLLLLLLNYSTKILDVSIHAYFDFVLLGKIIGACVLGIISSFLIYHSIGGGAGFCAALVMYSTILACCYYWGDIFPVELLEAIMLKKKLGAGLSVE</sequence>
<dbReference type="GO" id="GO:0005886">
    <property type="term" value="C:plasma membrane"/>
    <property type="evidence" value="ECO:0007669"/>
    <property type="project" value="UniProtKB-SubCell"/>
</dbReference>
<feature type="transmembrane region" description="Helical" evidence="6">
    <location>
        <begin position="349"/>
        <end position="369"/>
    </location>
</feature>
<dbReference type="PANTHER" id="PTHR30250:SF11">
    <property type="entry name" value="O-ANTIGEN TRANSPORTER-RELATED"/>
    <property type="match status" value="1"/>
</dbReference>
<evidence type="ECO:0000256" key="6">
    <source>
        <dbReference type="SAM" id="Phobius"/>
    </source>
</evidence>
<feature type="transmembrane region" description="Helical" evidence="6">
    <location>
        <begin position="87"/>
        <end position="107"/>
    </location>
</feature>
<evidence type="ECO:0000256" key="5">
    <source>
        <dbReference type="ARBA" id="ARBA00023136"/>
    </source>
</evidence>
<feature type="transmembrane region" description="Helical" evidence="6">
    <location>
        <begin position="259"/>
        <end position="278"/>
    </location>
</feature>
<dbReference type="PANTHER" id="PTHR30250">
    <property type="entry name" value="PST FAMILY PREDICTED COLANIC ACID TRANSPORTER"/>
    <property type="match status" value="1"/>
</dbReference>
<feature type="transmembrane region" description="Helical" evidence="6">
    <location>
        <begin position="411"/>
        <end position="431"/>
    </location>
</feature>
<feature type="transmembrane region" description="Helical" evidence="6">
    <location>
        <begin position="381"/>
        <end position="405"/>
    </location>
</feature>
<evidence type="ECO:0000256" key="1">
    <source>
        <dbReference type="ARBA" id="ARBA00004651"/>
    </source>
</evidence>
<evidence type="ECO:0000256" key="2">
    <source>
        <dbReference type="ARBA" id="ARBA00022475"/>
    </source>
</evidence>
<evidence type="ECO:0000256" key="4">
    <source>
        <dbReference type="ARBA" id="ARBA00022989"/>
    </source>
</evidence>
<name>A0A517MQ03_9BACT</name>
<accession>A0A517MQ03</accession>
<protein>
    <submittedName>
        <fullName evidence="7">Colanic acid exporter</fullName>
    </submittedName>
</protein>
<feature type="transmembrane region" description="Helical" evidence="6">
    <location>
        <begin position="48"/>
        <end position="67"/>
    </location>
</feature>
<feature type="transmembrane region" description="Helical" evidence="6">
    <location>
        <begin position="18"/>
        <end position="36"/>
    </location>
</feature>
<feature type="transmembrane region" description="Helical" evidence="6">
    <location>
        <begin position="141"/>
        <end position="159"/>
    </location>
</feature>
<evidence type="ECO:0000256" key="3">
    <source>
        <dbReference type="ARBA" id="ARBA00022692"/>
    </source>
</evidence>
<keyword evidence="2" id="KW-1003">Cell membrane</keyword>
<keyword evidence="3 6" id="KW-0812">Transmembrane</keyword>
<gene>
    <name evidence="7" type="ORF">HG15A2_02110</name>
</gene>
<dbReference type="KEGG" id="amob:HG15A2_02110"/>
<dbReference type="OrthoDB" id="869483at2"/>
<comment type="subcellular location">
    <subcellularLocation>
        <location evidence="1">Cell membrane</location>
        <topology evidence="1">Multi-pass membrane protein</topology>
    </subcellularLocation>
</comment>
<dbReference type="AlphaFoldDB" id="A0A517MQ03"/>
<dbReference type="EMBL" id="CP036263">
    <property type="protein sequence ID" value="QDS96952.1"/>
    <property type="molecule type" value="Genomic_DNA"/>
</dbReference>
<evidence type="ECO:0000313" key="7">
    <source>
        <dbReference type="EMBL" id="QDS96952.1"/>
    </source>
</evidence>
<keyword evidence="8" id="KW-1185">Reference proteome</keyword>
<evidence type="ECO:0000313" key="8">
    <source>
        <dbReference type="Proteomes" id="UP000319852"/>
    </source>
</evidence>
<dbReference type="Proteomes" id="UP000319852">
    <property type="component" value="Chromosome"/>
</dbReference>
<reference evidence="7 8" key="1">
    <citation type="submission" date="2019-02" db="EMBL/GenBank/DDBJ databases">
        <title>Deep-cultivation of Planctomycetes and their phenomic and genomic characterization uncovers novel biology.</title>
        <authorList>
            <person name="Wiegand S."/>
            <person name="Jogler M."/>
            <person name="Boedeker C."/>
            <person name="Pinto D."/>
            <person name="Vollmers J."/>
            <person name="Rivas-Marin E."/>
            <person name="Kohn T."/>
            <person name="Peeters S.H."/>
            <person name="Heuer A."/>
            <person name="Rast P."/>
            <person name="Oberbeckmann S."/>
            <person name="Bunk B."/>
            <person name="Jeske O."/>
            <person name="Meyerdierks A."/>
            <person name="Storesund J.E."/>
            <person name="Kallscheuer N."/>
            <person name="Luecker S."/>
            <person name="Lage O.M."/>
            <person name="Pohl T."/>
            <person name="Merkel B.J."/>
            <person name="Hornburger P."/>
            <person name="Mueller R.-W."/>
            <person name="Bruemmer F."/>
            <person name="Labrenz M."/>
            <person name="Spormann A.M."/>
            <person name="Op den Camp H."/>
            <person name="Overmann J."/>
            <person name="Amann R."/>
            <person name="Jetten M.S.M."/>
            <person name="Mascher T."/>
            <person name="Medema M.H."/>
            <person name="Devos D.P."/>
            <person name="Kaster A.-K."/>
            <person name="Ovreas L."/>
            <person name="Rohde M."/>
            <person name="Galperin M.Y."/>
            <person name="Jogler C."/>
        </authorList>
    </citation>
    <scope>NUCLEOTIDE SEQUENCE [LARGE SCALE GENOMIC DNA]</scope>
    <source>
        <strain evidence="7 8">HG15A2</strain>
    </source>
</reference>
<dbReference type="Pfam" id="PF13440">
    <property type="entry name" value="Polysacc_synt_3"/>
    <property type="match status" value="1"/>
</dbReference>
<keyword evidence="5 6" id="KW-0472">Membrane</keyword>
<feature type="transmembrane region" description="Helical" evidence="6">
    <location>
        <begin position="290"/>
        <end position="309"/>
    </location>
</feature>
<keyword evidence="4 6" id="KW-1133">Transmembrane helix</keyword>